<dbReference type="GO" id="GO:0005737">
    <property type="term" value="C:cytoplasm"/>
    <property type="evidence" value="ECO:0007669"/>
    <property type="project" value="UniProtKB-SubCell"/>
</dbReference>
<dbReference type="InterPro" id="IPR016185">
    <property type="entry name" value="PreATP-grasp_dom_sf"/>
</dbReference>
<proteinExistence type="inferred from homology"/>
<sequence length="312" mass="33314">MGGWSRERCVSLCSGEAVSVALELLGHRVTRIDMTRDVAAVLVAAKPDVVFNALHGAEGENGAIQGVLDILGVPYTHSGVRASVIAIDKVLTKKVLALEGIAMPEGCIVRSEDLHTRDPLPRPYVLKPLNEGSSIGVIVVKAGGRFSEPISRESPGPWTQFESLLAEPYIPGRELTVGVLDDRALLVTELVPKNHNPVFDFEAKYTVGATDHLCPANLPPEIAAACCDWAERAHKALGCSGATRMDFRWNEEQGLAGLYLLEVNTQPGLTPTSLFPEQAAAMGMNYGACLQAMLDSALKKPSLIGAPPFVIA</sequence>
<evidence type="ECO:0000259" key="11">
    <source>
        <dbReference type="PROSITE" id="PS50975"/>
    </source>
</evidence>
<dbReference type="AlphaFoldDB" id="A0AAD5TG29"/>
<name>A0AAD5TG29_9FUNG</name>
<evidence type="ECO:0000256" key="7">
    <source>
        <dbReference type="ARBA" id="ARBA00022960"/>
    </source>
</evidence>
<reference evidence="12" key="1">
    <citation type="submission" date="2020-05" db="EMBL/GenBank/DDBJ databases">
        <title>Phylogenomic resolution of chytrid fungi.</title>
        <authorList>
            <person name="Stajich J.E."/>
            <person name="Amses K."/>
            <person name="Simmons R."/>
            <person name="Seto K."/>
            <person name="Myers J."/>
            <person name="Bonds A."/>
            <person name="Quandt C.A."/>
            <person name="Barry K."/>
            <person name="Liu P."/>
            <person name="Grigoriev I."/>
            <person name="Longcore J.E."/>
            <person name="James T.Y."/>
        </authorList>
    </citation>
    <scope>NUCLEOTIDE SEQUENCE</scope>
    <source>
        <strain evidence="12">JEL0379</strain>
    </source>
</reference>
<keyword evidence="9" id="KW-0961">Cell wall biogenesis/degradation</keyword>
<dbReference type="GO" id="GO:0008716">
    <property type="term" value="F:D-alanine-D-alanine ligase activity"/>
    <property type="evidence" value="ECO:0007669"/>
    <property type="project" value="InterPro"/>
</dbReference>
<dbReference type="Gene3D" id="3.40.50.20">
    <property type="match status" value="1"/>
</dbReference>
<dbReference type="SUPFAM" id="SSF56059">
    <property type="entry name" value="Glutathione synthetase ATP-binding domain-like"/>
    <property type="match status" value="1"/>
</dbReference>
<dbReference type="Proteomes" id="UP001212152">
    <property type="component" value="Unassembled WGS sequence"/>
</dbReference>
<dbReference type="GO" id="GO:0071555">
    <property type="term" value="P:cell wall organization"/>
    <property type="evidence" value="ECO:0007669"/>
    <property type="project" value="UniProtKB-KW"/>
</dbReference>
<dbReference type="InterPro" id="IPR011761">
    <property type="entry name" value="ATP-grasp"/>
</dbReference>
<dbReference type="GO" id="GO:0046872">
    <property type="term" value="F:metal ion binding"/>
    <property type="evidence" value="ECO:0007669"/>
    <property type="project" value="InterPro"/>
</dbReference>
<keyword evidence="7" id="KW-0133">Cell shape</keyword>
<dbReference type="InterPro" id="IPR011095">
    <property type="entry name" value="Dala_Dala_lig_C"/>
</dbReference>
<dbReference type="PANTHER" id="PTHR23132">
    <property type="entry name" value="D-ALANINE--D-ALANINE LIGASE"/>
    <property type="match status" value="1"/>
</dbReference>
<gene>
    <name evidence="12" type="ORF">HDU87_007750</name>
</gene>
<evidence type="ECO:0000256" key="4">
    <source>
        <dbReference type="ARBA" id="ARBA00022598"/>
    </source>
</evidence>
<keyword evidence="5 10" id="KW-0547">Nucleotide-binding</keyword>
<dbReference type="GO" id="GO:0008360">
    <property type="term" value="P:regulation of cell shape"/>
    <property type="evidence" value="ECO:0007669"/>
    <property type="project" value="UniProtKB-KW"/>
</dbReference>
<keyword evidence="6 10" id="KW-0067">ATP-binding</keyword>
<evidence type="ECO:0000256" key="9">
    <source>
        <dbReference type="ARBA" id="ARBA00023316"/>
    </source>
</evidence>
<evidence type="ECO:0000256" key="10">
    <source>
        <dbReference type="PROSITE-ProRule" id="PRU00409"/>
    </source>
</evidence>
<comment type="similarity">
    <text evidence="2">Belongs to the D-alanine--D-alanine ligase family.</text>
</comment>
<keyword evidence="8" id="KW-0573">Peptidoglycan synthesis</keyword>
<dbReference type="InterPro" id="IPR000291">
    <property type="entry name" value="D-Ala_lig_Van_CS"/>
</dbReference>
<dbReference type="Pfam" id="PF01820">
    <property type="entry name" value="Dala_Dala_lig_N"/>
    <property type="match status" value="1"/>
</dbReference>
<evidence type="ECO:0000256" key="3">
    <source>
        <dbReference type="ARBA" id="ARBA00022490"/>
    </source>
</evidence>
<evidence type="ECO:0000256" key="8">
    <source>
        <dbReference type="ARBA" id="ARBA00022984"/>
    </source>
</evidence>
<evidence type="ECO:0000256" key="2">
    <source>
        <dbReference type="ARBA" id="ARBA00010871"/>
    </source>
</evidence>
<evidence type="ECO:0000256" key="1">
    <source>
        <dbReference type="ARBA" id="ARBA00004496"/>
    </source>
</evidence>
<comment type="caution">
    <text evidence="12">The sequence shown here is derived from an EMBL/GenBank/DDBJ whole genome shotgun (WGS) entry which is preliminary data.</text>
</comment>
<dbReference type="EMBL" id="JADGJQ010000073">
    <property type="protein sequence ID" value="KAJ3172914.1"/>
    <property type="molecule type" value="Genomic_DNA"/>
</dbReference>
<organism evidence="12 13">
    <name type="scientific">Geranomyces variabilis</name>
    <dbReference type="NCBI Taxonomy" id="109894"/>
    <lineage>
        <taxon>Eukaryota</taxon>
        <taxon>Fungi</taxon>
        <taxon>Fungi incertae sedis</taxon>
        <taxon>Chytridiomycota</taxon>
        <taxon>Chytridiomycota incertae sedis</taxon>
        <taxon>Chytridiomycetes</taxon>
        <taxon>Spizellomycetales</taxon>
        <taxon>Powellomycetaceae</taxon>
        <taxon>Geranomyces</taxon>
    </lineage>
</organism>
<evidence type="ECO:0000313" key="12">
    <source>
        <dbReference type="EMBL" id="KAJ3172914.1"/>
    </source>
</evidence>
<dbReference type="PANTHER" id="PTHR23132:SF23">
    <property type="entry name" value="D-ALANINE--D-ALANINE LIGASE B"/>
    <property type="match status" value="1"/>
</dbReference>
<dbReference type="Gene3D" id="3.30.470.20">
    <property type="entry name" value="ATP-grasp fold, B domain"/>
    <property type="match status" value="2"/>
</dbReference>
<dbReference type="PROSITE" id="PS00843">
    <property type="entry name" value="DALA_DALA_LIGASE_1"/>
    <property type="match status" value="1"/>
</dbReference>
<evidence type="ECO:0000256" key="5">
    <source>
        <dbReference type="ARBA" id="ARBA00022741"/>
    </source>
</evidence>
<dbReference type="HAMAP" id="MF_00047">
    <property type="entry name" value="Dala_Dala_lig"/>
    <property type="match status" value="1"/>
</dbReference>
<dbReference type="PROSITE" id="PS00844">
    <property type="entry name" value="DALA_DALA_LIGASE_2"/>
    <property type="match status" value="1"/>
</dbReference>
<dbReference type="InterPro" id="IPR011127">
    <property type="entry name" value="Dala_Dala_lig_N"/>
</dbReference>
<keyword evidence="4" id="KW-0436">Ligase</keyword>
<keyword evidence="3" id="KW-0963">Cytoplasm</keyword>
<comment type="subcellular location">
    <subcellularLocation>
        <location evidence="1">Cytoplasm</location>
    </subcellularLocation>
</comment>
<dbReference type="Pfam" id="PF07478">
    <property type="entry name" value="Dala_Dala_lig_C"/>
    <property type="match status" value="1"/>
</dbReference>
<accession>A0AAD5TG29</accession>
<keyword evidence="13" id="KW-1185">Reference proteome</keyword>
<evidence type="ECO:0000313" key="13">
    <source>
        <dbReference type="Proteomes" id="UP001212152"/>
    </source>
</evidence>
<dbReference type="InterPro" id="IPR005905">
    <property type="entry name" value="D_ala_D_ala"/>
</dbReference>
<dbReference type="NCBIfam" id="NF002378">
    <property type="entry name" value="PRK01372.1"/>
    <property type="match status" value="1"/>
</dbReference>
<dbReference type="PROSITE" id="PS50975">
    <property type="entry name" value="ATP_GRASP"/>
    <property type="match status" value="1"/>
</dbReference>
<dbReference type="GO" id="GO:0005524">
    <property type="term" value="F:ATP binding"/>
    <property type="evidence" value="ECO:0007669"/>
    <property type="project" value="UniProtKB-UniRule"/>
</dbReference>
<evidence type="ECO:0000256" key="6">
    <source>
        <dbReference type="ARBA" id="ARBA00022840"/>
    </source>
</evidence>
<protein>
    <recommendedName>
        <fullName evidence="11">ATP-grasp domain-containing protein</fullName>
    </recommendedName>
</protein>
<feature type="domain" description="ATP-grasp" evidence="11">
    <location>
        <begin position="93"/>
        <end position="295"/>
    </location>
</feature>
<dbReference type="SUPFAM" id="SSF52440">
    <property type="entry name" value="PreATP-grasp domain"/>
    <property type="match status" value="1"/>
</dbReference>